<comment type="caution">
    <text evidence="4">The sequence shown here is derived from an EMBL/GenBank/DDBJ whole genome shotgun (WGS) entry which is preliminary data.</text>
</comment>
<feature type="compositionally biased region" description="Gly residues" evidence="2">
    <location>
        <begin position="1129"/>
        <end position="1148"/>
    </location>
</feature>
<feature type="compositionally biased region" description="Low complexity" evidence="2">
    <location>
        <begin position="1190"/>
        <end position="1201"/>
    </location>
</feature>
<reference evidence="4 5" key="1">
    <citation type="submission" date="2019-08" db="EMBL/GenBank/DDBJ databases">
        <title>In-depth cultivation of the pig gut microbiome towards novel bacterial diversity and tailored functional studies.</title>
        <authorList>
            <person name="Wylensek D."/>
            <person name="Hitch T.C.A."/>
            <person name="Clavel T."/>
        </authorList>
    </citation>
    <scope>NUCLEOTIDE SEQUENCE [LARGE SCALE GENOMIC DNA]</scope>
    <source>
        <strain evidence="4 5">BSM-383-APC-4H</strain>
    </source>
</reference>
<keyword evidence="3" id="KW-0732">Signal</keyword>
<evidence type="ECO:0000313" key="5">
    <source>
        <dbReference type="Proteomes" id="UP000433359"/>
    </source>
</evidence>
<feature type="coiled-coil region" evidence="1">
    <location>
        <begin position="523"/>
        <end position="598"/>
    </location>
</feature>
<keyword evidence="1" id="KW-0175">Coiled coil</keyword>
<accession>A0A6N7YCV8</accession>
<dbReference type="EMBL" id="VULP01000003">
    <property type="protein sequence ID" value="MSU81334.1"/>
    <property type="molecule type" value="Genomic_DNA"/>
</dbReference>
<evidence type="ECO:0000256" key="2">
    <source>
        <dbReference type="SAM" id="MobiDB-lite"/>
    </source>
</evidence>
<feature type="compositionally biased region" description="Basic and acidic residues" evidence="2">
    <location>
        <begin position="126"/>
        <end position="164"/>
    </location>
</feature>
<feature type="region of interest" description="Disordered" evidence="2">
    <location>
        <begin position="1081"/>
        <end position="1205"/>
    </location>
</feature>
<feature type="region of interest" description="Disordered" evidence="2">
    <location>
        <begin position="31"/>
        <end position="182"/>
    </location>
</feature>
<name>A0A6N7YCV8_9FIRM</name>
<feature type="compositionally biased region" description="Low complexity" evidence="2">
    <location>
        <begin position="165"/>
        <end position="178"/>
    </location>
</feature>
<evidence type="ECO:0000313" key="4">
    <source>
        <dbReference type="EMBL" id="MSU81334.1"/>
    </source>
</evidence>
<feature type="chain" id="PRO_5027124103" evidence="3">
    <location>
        <begin position="31"/>
        <end position="1271"/>
    </location>
</feature>
<protein>
    <submittedName>
        <fullName evidence="4">Uncharacterized protein</fullName>
    </submittedName>
</protein>
<evidence type="ECO:0000256" key="1">
    <source>
        <dbReference type="SAM" id="Coils"/>
    </source>
</evidence>
<feature type="compositionally biased region" description="Gly residues" evidence="2">
    <location>
        <begin position="1091"/>
        <end position="1117"/>
    </location>
</feature>
<dbReference type="AlphaFoldDB" id="A0A6N7YCV8"/>
<gene>
    <name evidence="4" type="ORF">FYJ25_02920</name>
</gene>
<feature type="compositionally biased region" description="Basic and acidic residues" evidence="2">
    <location>
        <begin position="82"/>
        <end position="119"/>
    </location>
</feature>
<feature type="signal peptide" evidence="3">
    <location>
        <begin position="1"/>
        <end position="30"/>
    </location>
</feature>
<feature type="compositionally biased region" description="Basic and acidic residues" evidence="2">
    <location>
        <begin position="45"/>
        <end position="75"/>
    </location>
</feature>
<evidence type="ECO:0000256" key="3">
    <source>
        <dbReference type="SAM" id="SignalP"/>
    </source>
</evidence>
<dbReference type="RefSeq" id="WP_154580498.1">
    <property type="nucleotide sequence ID" value="NZ_VULP01000003.1"/>
</dbReference>
<organism evidence="4 5">
    <name type="scientific">Anaerobutyricum soehngenii</name>
    <dbReference type="NCBI Taxonomy" id="105843"/>
    <lineage>
        <taxon>Bacteria</taxon>
        <taxon>Bacillati</taxon>
        <taxon>Bacillota</taxon>
        <taxon>Clostridia</taxon>
        <taxon>Lachnospirales</taxon>
        <taxon>Lachnospiraceae</taxon>
        <taxon>Anaerobutyricum</taxon>
    </lineage>
</organism>
<dbReference type="Proteomes" id="UP000433359">
    <property type="component" value="Unassembled WGS sequence"/>
</dbReference>
<sequence>MKKRKQVGVWLLIIMLVLSQISCPGSMVQANGTTTAQAEVAQEDTSSKTETKEDTIEAKTKNSEKASKTTKDKTETAGQDSSSDKDEKSTADKDKADQKDAKEEEQKDDKDSEKESGEQKDDEDVEKEKSEKKDDEAEAKKDTAETTSEEKKDASSSEEKKDETSTVATTEQTEATTETTKEDGVVAFAKSKSVLTDELKDAEPADEANTTYQVQIQPVDVNDKFISGTTITVEKSTDQSNWTPVNPTDGKHSLSVKENDITCSYRFKVTTEGYYEYNSAVFSLTEDDTRYFNISSLEDNNITITAKMTQIPVKYQGDIKPVDENGNSIPVTYSNIYLEKTTDPTNQNSWKKIPQNGTYEMPVKNAEGKAYYYQFSIKVTDYHSYSSEVFTLIQESAYFSLDSVKDGILTIQPVLEKILSQYRVNIKAVDSETGEKILNSNVTMRWSLDAYSTYTKEAEESGTYLLDIKSGSNWIYYQFDISATGYTSYTGEKFCFQSGGEKYFDVNKVNSSFTIEISMTSAATTLRNAKEKAINELENYKKLSDYRQTEQEKIQETIKKYKNYIENATTVADVNSYLNRAKKVIDALKTKIQYEDEEYRSRIYFLNSDGEKNYVDQYGVVTLTNIEDGNFYITHPDGSLYQNNEWDAKWRCVYEYQDQDHPESIAFNVIIGTYGQYAGKFIGKYDATVTLSDLGRSIKFTVKIIDARIDKLRAYVDGKDVSGKTINVMGSEKKQAVIEGRLKGTTRWISIPAYSLHYEAGSSTSIMPATGVFRTWGSSGSVTYSLDADRSVCVTLYIKATIVHPTSVRVECPSKATVGDWNGALNQYVGIMQGKGEGQYRVVVTPENASNPGVIWKELTPDVATFQGTLHSAGIVPKKAGTAKFEVYCVDNPKANTTVTILFQYEKPLKTAEVEEKIYYAKPSDKTINLNIITNGQKDSSKGASEQRFDWSYSTSGVVKVTDSVHYDKTSVTIPNWFTHTITILGEGTVTVTGIPWDDTENCKPVKFKVVVSSDPDKDKAAAERVEKLILNIGKVTLEKKTEIRYARAEFQALTSTQKGLVDDDIYAKLVAAELELRRLERGDTDEDDGSGGNGGTDAKGDGDGNGTQDGGGGTAGQSGDSGNVETSGGDGTDAFGGGDGTGTGENGTGNDSSMAGDGTQSGTEDAANALENARARRRTNSPAVVQAASTSNNNSSPSSSKKAGAMGIGKKFYEIDIQDIPKEVIKVVENISPEMKFAVTVCVLLAFIYGFMRRRRQHLNEEDNKNDLYS</sequence>
<proteinExistence type="predicted"/>